<sequence>MSLQRPKFRALIDYARPGDTFHISEMFRLVRGTGHILDVLDVLRTDRLACVSTTARSPP</sequence>
<protein>
    <recommendedName>
        <fullName evidence="1">Resolvase/invertase-type recombinase catalytic domain-containing protein</fullName>
    </recommendedName>
</protein>
<dbReference type="InterPro" id="IPR036162">
    <property type="entry name" value="Resolvase-like_N_sf"/>
</dbReference>
<reference evidence="3" key="1">
    <citation type="journal article" date="2019" name="Int. J. Syst. Evol. Microbiol.">
        <title>The Global Catalogue of Microorganisms (GCM) 10K type strain sequencing project: providing services to taxonomists for standard genome sequencing and annotation.</title>
        <authorList>
            <consortium name="The Broad Institute Genomics Platform"/>
            <consortium name="The Broad Institute Genome Sequencing Center for Infectious Disease"/>
            <person name="Wu L."/>
            <person name="Ma J."/>
        </authorList>
    </citation>
    <scope>NUCLEOTIDE SEQUENCE [LARGE SCALE GENOMIC DNA]</scope>
    <source>
        <strain evidence="3">JCM 5052</strain>
    </source>
</reference>
<keyword evidence="3" id="KW-1185">Reference proteome</keyword>
<proteinExistence type="predicted"/>
<dbReference type="Proteomes" id="UP001501576">
    <property type="component" value="Unassembled WGS sequence"/>
</dbReference>
<dbReference type="PROSITE" id="PS51736">
    <property type="entry name" value="RECOMBINASES_3"/>
    <property type="match status" value="1"/>
</dbReference>
<dbReference type="Gene3D" id="3.40.50.1390">
    <property type="entry name" value="Resolvase, N-terminal catalytic domain"/>
    <property type="match status" value="1"/>
</dbReference>
<dbReference type="SUPFAM" id="SSF53041">
    <property type="entry name" value="Resolvase-like"/>
    <property type="match status" value="1"/>
</dbReference>
<accession>A0ABP3N2K1</accession>
<comment type="caution">
    <text evidence="2">The sequence shown here is derived from an EMBL/GenBank/DDBJ whole genome shotgun (WGS) entry which is preliminary data.</text>
</comment>
<dbReference type="InterPro" id="IPR006119">
    <property type="entry name" value="Resolv_N"/>
</dbReference>
<evidence type="ECO:0000313" key="2">
    <source>
        <dbReference type="EMBL" id="GAA0534041.1"/>
    </source>
</evidence>
<dbReference type="EMBL" id="BAAABZ010000038">
    <property type="protein sequence ID" value="GAA0534041.1"/>
    <property type="molecule type" value="Genomic_DNA"/>
</dbReference>
<evidence type="ECO:0000259" key="1">
    <source>
        <dbReference type="PROSITE" id="PS51736"/>
    </source>
</evidence>
<evidence type="ECO:0000313" key="3">
    <source>
        <dbReference type="Proteomes" id="UP001501576"/>
    </source>
</evidence>
<organism evidence="2 3">
    <name type="scientific">Streptomyces mordarskii</name>
    <dbReference type="NCBI Taxonomy" id="1226758"/>
    <lineage>
        <taxon>Bacteria</taxon>
        <taxon>Bacillati</taxon>
        <taxon>Actinomycetota</taxon>
        <taxon>Actinomycetes</taxon>
        <taxon>Kitasatosporales</taxon>
        <taxon>Streptomycetaceae</taxon>
        <taxon>Streptomyces</taxon>
    </lineage>
</organism>
<gene>
    <name evidence="2" type="ORF">GCM10010390_39760</name>
</gene>
<dbReference type="Pfam" id="PF00239">
    <property type="entry name" value="Resolvase"/>
    <property type="match status" value="1"/>
</dbReference>
<name>A0ABP3N2K1_9ACTN</name>
<feature type="domain" description="Resolvase/invertase-type recombinase catalytic" evidence="1">
    <location>
        <begin position="1"/>
        <end position="59"/>
    </location>
</feature>